<evidence type="ECO:0000256" key="1">
    <source>
        <dbReference type="SAM" id="MobiDB-lite"/>
    </source>
</evidence>
<evidence type="ECO:0000313" key="3">
    <source>
        <dbReference type="Proteomes" id="UP000031643"/>
    </source>
</evidence>
<feature type="region of interest" description="Disordered" evidence="1">
    <location>
        <begin position="603"/>
        <end position="623"/>
    </location>
</feature>
<keyword evidence="3" id="KW-1185">Reference proteome</keyword>
<feature type="compositionally biased region" description="Basic and acidic residues" evidence="1">
    <location>
        <begin position="275"/>
        <end position="288"/>
    </location>
</feature>
<accession>A0A0A8K2E4</accession>
<proteinExistence type="predicted"/>
<dbReference type="KEGG" id="mcg:GL4_1465"/>
<evidence type="ECO:0000313" key="2">
    <source>
        <dbReference type="EMBL" id="BAQ16921.1"/>
    </source>
</evidence>
<dbReference type="InterPro" id="IPR056909">
    <property type="entry name" value="SU10_portal"/>
</dbReference>
<gene>
    <name evidence="2" type="ORF">GL4_1465</name>
</gene>
<dbReference type="EMBL" id="AP014648">
    <property type="protein sequence ID" value="BAQ16921.1"/>
    <property type="molecule type" value="Genomic_DNA"/>
</dbReference>
<protein>
    <submittedName>
        <fullName evidence="2">Phage portal protein</fullName>
    </submittedName>
</protein>
<dbReference type="RefSeq" id="WP_045366089.1">
    <property type="nucleotide sequence ID" value="NZ_AP014648.1"/>
</dbReference>
<sequence length="702" mass="80172">MATETKTMTEQELVNLVDREFDNSQGVPGGDIAAERAKAWDYFLSKLLGNEEEGQSKVVTADVAEVVDSIMPSMLRIFTTADNVVSFEPEGEEDEEAAEQESDYITHVFFKRNPAFMTLFFWFFDAMVQKNGIVKAWWDESEARSQERYRGLTDTELALLTDDEELEIEEHEERTERVTQDVQTVIGVLPVEVEETVHDVIFRRVTKKGRTRVAPVPPEHYRISRNARSLDPCDSRFVGEERPITRSELLEMGFDKALVEGLPTAPAETEQNPESDARRDKSDERDEPQPDWSQEEVLVREAYIRVDFDGDGYSELRQVFVARGSSGGSNTNGKSHITSRFMSQEEVDRQPYHVISPHPLPHKHFGRATAEKVMDIQEVRTTLTRQILDNLYHTNNPGHAVWEMGMGDNTLDDLLTTRVGRVARFRRPPSESYMPMTTPFTAAASFPMLEHFDKEKRDRTGVSSDGQGLTPDALKNIQISVLANQMDQSKMKIEAIARIFAETGVKSLFLHIHELELKHQNKERRVKLRNKWVSVDPREWRQRYDMTVNIGLGIGTREQNLLHLESIWQKQIDAMKHGGQNLLVKPRNLFNTAAAIVKNATMQPPDSFFSDPGDALAPPPTDEQKQFEQLQAQLQKRQQDLDMRSQQLDMADLQHKHDKAMLELAQKHEESQNKLVLGMEALKNQLTEMELKYGRDVPGSGV</sequence>
<dbReference type="Proteomes" id="UP000031643">
    <property type="component" value="Chromosome"/>
</dbReference>
<dbReference type="OrthoDB" id="5464900at2"/>
<dbReference type="Pfam" id="PF23899">
    <property type="entry name" value="SU10_portal"/>
    <property type="match status" value="1"/>
</dbReference>
<feature type="region of interest" description="Disordered" evidence="1">
    <location>
        <begin position="263"/>
        <end position="296"/>
    </location>
</feature>
<dbReference type="AlphaFoldDB" id="A0A0A8K2E4"/>
<dbReference type="STRING" id="1384459.GL4_1465"/>
<dbReference type="HOGENOM" id="CLU_018332_0_0_5"/>
<name>A0A0A8K2E4_9HYPH</name>
<reference evidence="2 3" key="1">
    <citation type="submission" date="2014-09" db="EMBL/GenBank/DDBJ databases">
        <title>Genome sequencing of Methyloceanibacter caenitepidi Gela4.</title>
        <authorList>
            <person name="Takeuchi M."/>
            <person name="Susumu S."/>
            <person name="Kamagata Y."/>
            <person name="Oshima K."/>
            <person name="Hattori M."/>
            <person name="Iwasaki W."/>
        </authorList>
    </citation>
    <scope>NUCLEOTIDE SEQUENCE [LARGE SCALE GENOMIC DNA]</scope>
    <source>
        <strain evidence="2 3">Gela4</strain>
    </source>
</reference>
<organism evidence="2 3">
    <name type="scientific">Methyloceanibacter caenitepidi</name>
    <dbReference type="NCBI Taxonomy" id="1384459"/>
    <lineage>
        <taxon>Bacteria</taxon>
        <taxon>Pseudomonadati</taxon>
        <taxon>Pseudomonadota</taxon>
        <taxon>Alphaproteobacteria</taxon>
        <taxon>Hyphomicrobiales</taxon>
        <taxon>Hyphomicrobiaceae</taxon>
        <taxon>Methyloceanibacter</taxon>
    </lineage>
</organism>